<dbReference type="EMBL" id="FRBI01000003">
    <property type="protein sequence ID" value="SHL24674.1"/>
    <property type="molecule type" value="Genomic_DNA"/>
</dbReference>
<feature type="compositionally biased region" description="Pro residues" evidence="2">
    <location>
        <begin position="538"/>
        <end position="549"/>
    </location>
</feature>
<dbReference type="AlphaFoldDB" id="A0A1M6Z2B4"/>
<feature type="region of interest" description="Disordered" evidence="2">
    <location>
        <begin position="533"/>
        <end position="553"/>
    </location>
</feature>
<dbReference type="Gene3D" id="3.40.50.300">
    <property type="entry name" value="P-loop containing nucleotide triphosphate hydrolases"/>
    <property type="match status" value="1"/>
</dbReference>
<dbReference type="FunFam" id="3.40.50.300:FF:000533">
    <property type="entry name" value="Helicase, Snf2 family"/>
    <property type="match status" value="1"/>
</dbReference>
<dbReference type="GO" id="GO:0004386">
    <property type="term" value="F:helicase activity"/>
    <property type="evidence" value="ECO:0007669"/>
    <property type="project" value="UniProtKB-KW"/>
</dbReference>
<keyword evidence="5" id="KW-0347">Helicase</keyword>
<dbReference type="SMART" id="SM00490">
    <property type="entry name" value="HELICc"/>
    <property type="match status" value="1"/>
</dbReference>
<dbReference type="RefSeq" id="WP_407640006.1">
    <property type="nucleotide sequence ID" value="NZ_FRBI01000003.1"/>
</dbReference>
<evidence type="ECO:0000313" key="6">
    <source>
        <dbReference type="Proteomes" id="UP000184111"/>
    </source>
</evidence>
<dbReference type="Gene3D" id="3.40.50.10810">
    <property type="entry name" value="Tandem AAA-ATPase domain"/>
    <property type="match status" value="1"/>
</dbReference>
<sequence length="1028" mass="108454">MAGRSWPVAGTPAGRVPGAVPQPVAVDRGRLLAALPALAAGEAVFLPADPPREGHVAFWTPDGDPPDLGIEPAQLTVAGPDGASARRVSAVVLPVEHAVQLLTRCRALGATGRASAATTFWGAAATLALSLLARGRVLPVVTPAGADAWEAGPLDVADRERIAALAATMPPGAGGWLAGPLDVADRERIAAIAAPGPGGWSGVTPAGADAWEAGPLDVADRERIAALAGAGPGREPAPVALPAAEPLLRAFLDAVADALTRTPAARHRPTGPAVIAVARPVADDPAGDEAPGLEVSLRVELDPSAQDGEAAAFRVVVQLRSLADPAALTDAADLWAGTAAAPELFGPRARSDVARALRRAARVWPPAERLLAAPAPSGLELAGEEAAALLGPAATRLSAAGIAVHWPKSLVRGLTATGVLEPARESPRSSAETLLSSGGVLDFRWRVALGERELTAAELEKLVGTHRPIVRLRDQWVVVEAGLVRRLRRRRPPLTAIDALGAALTGTVEVDGERVEVTAGGVLADLRARIAEPEREPGPPTAPASPGPPEALAGTLRDYQLRGLDWLHRMTSLGLGGCLADDMGLGKTVTLISLHLRRQEQAATAGPTLVVCPASLLGNWEREVRRFAPTAPVHRYHGPGRVLPDPAAPESAGFVLTTYGTMRRDADLLAAAGSWGLLVADEAQHAKNPHSRTARALRTIPSRGRVALTGTPVENNLTELWALLDWTTPGLLGTLPAFRDRYARAVEGDRDQRAASELTALVSPFLLRRRKSDPGVAPELPPKTETDRPVSLTREQVSLYESLVREVMAEIEGTDGMARRGLVMKLLTGLKQVCNHPAHFLKEPAGRAKLPGRSGKLQLLDDLLDTVVAEDGSALVFTQYVAMGRLLERHLTGRGVTTAFLHGGTPVGRREQLVDAFQAGGHRVFLLSLKAAGTGLNLTRAGHVIHYDRWWNPAVEDQATDRAYRIGQTRPVQVHRLIAEGTVEDRVADMLRRKRELADAVLGAGEAAFGDLTDRELADLVTLRRPRR</sequence>
<dbReference type="CDD" id="cd18793">
    <property type="entry name" value="SF2_C_SNF"/>
    <property type="match status" value="1"/>
</dbReference>
<keyword evidence="6" id="KW-1185">Reference proteome</keyword>
<keyword evidence="1" id="KW-0378">Hydrolase</keyword>
<evidence type="ECO:0000259" key="4">
    <source>
        <dbReference type="PROSITE" id="PS51194"/>
    </source>
</evidence>
<protein>
    <submittedName>
        <fullName evidence="5">Superfamily II DNA or RNA helicase, SNF2 family</fullName>
    </submittedName>
</protein>
<dbReference type="InterPro" id="IPR049730">
    <property type="entry name" value="SNF2/RAD54-like_C"/>
</dbReference>
<dbReference type="InterPro" id="IPR027417">
    <property type="entry name" value="P-loop_NTPase"/>
</dbReference>
<dbReference type="InterPro" id="IPR000330">
    <property type="entry name" value="SNF2_N"/>
</dbReference>
<gene>
    <name evidence="5" type="ORF">SAMN05216499_103201</name>
</gene>
<dbReference type="STRING" id="310782.SAMN05216499_103201"/>
<feature type="domain" description="Helicase ATP-binding" evidence="3">
    <location>
        <begin position="568"/>
        <end position="730"/>
    </location>
</feature>
<name>A0A1M6Z2B4_9ACTN</name>
<evidence type="ECO:0000256" key="2">
    <source>
        <dbReference type="SAM" id="MobiDB-lite"/>
    </source>
</evidence>
<organism evidence="5 6">
    <name type="scientific">Actinacidiphila paucisporea</name>
    <dbReference type="NCBI Taxonomy" id="310782"/>
    <lineage>
        <taxon>Bacteria</taxon>
        <taxon>Bacillati</taxon>
        <taxon>Actinomycetota</taxon>
        <taxon>Actinomycetes</taxon>
        <taxon>Kitasatosporales</taxon>
        <taxon>Streptomycetaceae</taxon>
        <taxon>Actinacidiphila</taxon>
    </lineage>
</organism>
<dbReference type="InterPro" id="IPR001650">
    <property type="entry name" value="Helicase_C-like"/>
</dbReference>
<evidence type="ECO:0000313" key="5">
    <source>
        <dbReference type="EMBL" id="SHL24674.1"/>
    </source>
</evidence>
<dbReference type="Pfam" id="PF12419">
    <property type="entry name" value="DUF3670"/>
    <property type="match status" value="1"/>
</dbReference>
<accession>A0A1M6Z2B4</accession>
<reference evidence="5 6" key="1">
    <citation type="submission" date="2016-11" db="EMBL/GenBank/DDBJ databases">
        <authorList>
            <person name="Jaros S."/>
            <person name="Januszkiewicz K."/>
            <person name="Wedrychowicz H."/>
        </authorList>
    </citation>
    <scope>NUCLEOTIDE SEQUENCE [LARGE SCALE GENOMIC DNA]</scope>
    <source>
        <strain evidence="5 6">CGMCC 4.2025</strain>
    </source>
</reference>
<dbReference type="SUPFAM" id="SSF52540">
    <property type="entry name" value="P-loop containing nucleoside triphosphate hydrolases"/>
    <property type="match status" value="2"/>
</dbReference>
<dbReference type="Pfam" id="PF00176">
    <property type="entry name" value="SNF2-rel_dom"/>
    <property type="match status" value="1"/>
</dbReference>
<dbReference type="SMART" id="SM00487">
    <property type="entry name" value="DEXDc"/>
    <property type="match status" value="1"/>
</dbReference>
<evidence type="ECO:0000256" key="1">
    <source>
        <dbReference type="ARBA" id="ARBA00022801"/>
    </source>
</evidence>
<dbReference type="Pfam" id="PF00271">
    <property type="entry name" value="Helicase_C"/>
    <property type="match status" value="1"/>
</dbReference>
<dbReference type="PROSITE" id="PS51194">
    <property type="entry name" value="HELICASE_CTER"/>
    <property type="match status" value="1"/>
</dbReference>
<dbReference type="PANTHER" id="PTHR10799">
    <property type="entry name" value="SNF2/RAD54 HELICASE FAMILY"/>
    <property type="match status" value="1"/>
</dbReference>
<dbReference type="InterPro" id="IPR014001">
    <property type="entry name" value="Helicase_ATP-bd"/>
</dbReference>
<dbReference type="InterPro" id="IPR022138">
    <property type="entry name" value="DUF3670"/>
</dbReference>
<dbReference type="FunFam" id="3.40.50.10810:FF:000031">
    <property type="entry name" value="Helicase, SNF2/RAD54 family"/>
    <property type="match status" value="1"/>
</dbReference>
<keyword evidence="5" id="KW-0067">ATP-binding</keyword>
<keyword evidence="5" id="KW-0547">Nucleotide-binding</keyword>
<dbReference type="Proteomes" id="UP000184111">
    <property type="component" value="Unassembled WGS sequence"/>
</dbReference>
<evidence type="ECO:0000259" key="3">
    <source>
        <dbReference type="PROSITE" id="PS51192"/>
    </source>
</evidence>
<feature type="domain" description="Helicase C-terminal" evidence="4">
    <location>
        <begin position="859"/>
        <end position="1013"/>
    </location>
</feature>
<dbReference type="PROSITE" id="PS51192">
    <property type="entry name" value="HELICASE_ATP_BIND_1"/>
    <property type="match status" value="1"/>
</dbReference>
<dbReference type="GO" id="GO:0005524">
    <property type="term" value="F:ATP binding"/>
    <property type="evidence" value="ECO:0007669"/>
    <property type="project" value="InterPro"/>
</dbReference>
<proteinExistence type="predicted"/>
<dbReference type="InterPro" id="IPR038718">
    <property type="entry name" value="SNF2-like_sf"/>
</dbReference>
<dbReference type="GO" id="GO:0016787">
    <property type="term" value="F:hydrolase activity"/>
    <property type="evidence" value="ECO:0007669"/>
    <property type="project" value="UniProtKB-KW"/>
</dbReference>